<feature type="transmembrane region" description="Helical" evidence="1">
    <location>
        <begin position="60"/>
        <end position="78"/>
    </location>
</feature>
<sequence>MFEILTMFFVYLISLNLAAFLGVALLAFYFQLKKRNLNATQEKWQGYLQKIGPKGIVQRLHVSYMIALSFLAIINYNLTFKHSMAYTVTLLIAGIFHLTYKYQLNKNNLTKRFN</sequence>
<evidence type="ECO:0000256" key="1">
    <source>
        <dbReference type="SAM" id="Phobius"/>
    </source>
</evidence>
<dbReference type="AlphaFoldDB" id="A0A511J0E7"/>
<protein>
    <submittedName>
        <fullName evidence="2">Uncharacterized protein</fullName>
    </submittedName>
</protein>
<dbReference type="RefSeq" id="WP_010750120.1">
    <property type="nucleotide sequence ID" value="NZ_BJWF01000006.1"/>
</dbReference>
<comment type="caution">
    <text evidence="2">The sequence shown here is derived from an EMBL/GenBank/DDBJ whole genome shotgun (WGS) entry which is preliminary data.</text>
</comment>
<feature type="transmembrane region" description="Helical" evidence="1">
    <location>
        <begin position="84"/>
        <end position="102"/>
    </location>
</feature>
<accession>A0A511J0E7</accession>
<keyword evidence="1" id="KW-0472">Membrane</keyword>
<keyword evidence="1" id="KW-0812">Transmembrane</keyword>
<dbReference type="EMBL" id="BJWF01000006">
    <property type="protein sequence ID" value="GEL91477.1"/>
    <property type="molecule type" value="Genomic_DNA"/>
</dbReference>
<keyword evidence="1" id="KW-1133">Transmembrane helix</keyword>
<organism evidence="2 3">
    <name type="scientific">Enterococcus villorum</name>
    <dbReference type="NCBI Taxonomy" id="112904"/>
    <lineage>
        <taxon>Bacteria</taxon>
        <taxon>Bacillati</taxon>
        <taxon>Bacillota</taxon>
        <taxon>Bacilli</taxon>
        <taxon>Lactobacillales</taxon>
        <taxon>Enterococcaceae</taxon>
        <taxon>Enterococcus</taxon>
    </lineage>
</organism>
<dbReference type="Proteomes" id="UP000321830">
    <property type="component" value="Unassembled WGS sequence"/>
</dbReference>
<evidence type="ECO:0000313" key="3">
    <source>
        <dbReference type="Proteomes" id="UP000321830"/>
    </source>
</evidence>
<reference evidence="2 3" key="1">
    <citation type="submission" date="2019-07" db="EMBL/GenBank/DDBJ databases">
        <title>Whole genome shotgun sequence of Enterococcus villorum NBRC 100699.</title>
        <authorList>
            <person name="Hosoyama A."/>
            <person name="Uohara A."/>
            <person name="Ohji S."/>
            <person name="Ichikawa N."/>
        </authorList>
    </citation>
    <scope>NUCLEOTIDE SEQUENCE [LARGE SCALE GENOMIC DNA]</scope>
    <source>
        <strain evidence="2 3">NBRC 100699</strain>
    </source>
</reference>
<name>A0A511J0E7_9ENTE</name>
<proteinExistence type="predicted"/>
<feature type="transmembrane region" description="Helical" evidence="1">
    <location>
        <begin position="6"/>
        <end position="30"/>
    </location>
</feature>
<evidence type="ECO:0000313" key="2">
    <source>
        <dbReference type="EMBL" id="GEL91477.1"/>
    </source>
</evidence>
<gene>
    <name evidence="2" type="ORF">EVI01_08140</name>
</gene>